<protein>
    <submittedName>
        <fullName evidence="1">Uncharacterized protein</fullName>
    </submittedName>
</protein>
<accession>A0A4Q7AF91</accession>
<evidence type="ECO:0000313" key="2">
    <source>
        <dbReference type="Proteomes" id="UP000293863"/>
    </source>
</evidence>
<sequence>MLKILEKLLSRKVNADMLFLSELLTYKGESQILLVNYFDQVTLDYSLHSLTFIDEYLLLIRQYFIETNLKKLNEEEHQHFIQDIVTISLRIGAYVGETIRENDRKQQWYWIKSNKKRKLNPILLKVTQSDPKHSSAILTNGTLYEFPMNIVIDLITLPHKEKNTLSRYVDEVLNLTSHSI</sequence>
<comment type="caution">
    <text evidence="1">The sequence shown here is derived from an EMBL/GenBank/DDBJ whole genome shotgun (WGS) entry which is preliminary data.</text>
</comment>
<gene>
    <name evidence="1" type="ORF">EXU28_15880</name>
</gene>
<keyword evidence="2" id="KW-1185">Reference proteome</keyword>
<evidence type="ECO:0000313" key="1">
    <source>
        <dbReference type="EMBL" id="RZG44055.1"/>
    </source>
</evidence>
<name>A0A4Q7AF91_9GAMM</name>
<dbReference type="Proteomes" id="UP000293863">
    <property type="component" value="Unassembled WGS sequence"/>
</dbReference>
<organism evidence="1 2">
    <name type="scientific">Acinetobacter wuhouensis</name>
    <dbReference type="NCBI Taxonomy" id="1879050"/>
    <lineage>
        <taxon>Bacteria</taxon>
        <taxon>Pseudomonadati</taxon>
        <taxon>Pseudomonadota</taxon>
        <taxon>Gammaproteobacteria</taxon>
        <taxon>Moraxellales</taxon>
        <taxon>Moraxellaceae</taxon>
        <taxon>Acinetobacter</taxon>
    </lineage>
</organism>
<dbReference type="RefSeq" id="WP_130168848.1">
    <property type="nucleotide sequence ID" value="NZ_SGSQ01000027.1"/>
</dbReference>
<dbReference type="AlphaFoldDB" id="A0A4Q7AF91"/>
<proteinExistence type="predicted"/>
<reference evidence="1 2" key="1">
    <citation type="submission" date="2019-02" db="EMBL/GenBank/DDBJ databases">
        <title>The Batch Genome Submission of Acinetobacter spp. strains.</title>
        <authorList>
            <person name="Qin J."/>
            <person name="Hu Y."/>
            <person name="Ye H."/>
            <person name="Wei L."/>
            <person name="Feng Y."/>
            <person name="Zong Z."/>
        </authorList>
    </citation>
    <scope>NUCLEOTIDE SEQUENCE [LARGE SCALE GENOMIC DNA]</scope>
    <source>
        <strain evidence="1 2">WCHAW060049</strain>
    </source>
</reference>
<dbReference type="EMBL" id="SGSQ01000027">
    <property type="protein sequence ID" value="RZG44055.1"/>
    <property type="molecule type" value="Genomic_DNA"/>
</dbReference>